<sequence length="155" mass="16730">MAAAGPTLRLRPAGKVWRAGLVLLLTAGFLGGTTVGDDHWWPFSPWRMFSTSTSPNAAVASTLIEVRRADAPAEWVPAPLTPGTVGLNRAEIEGRLDLIRADPTVLGTLAASHKRLQPTEPEWVGIRVVIRRYLLKDGALTGEVRDETVAQWAAS</sequence>
<keyword evidence="2" id="KW-1185">Reference proteome</keyword>
<organism evidence="1 2">
    <name type="scientific">Nostocoides veronense</name>
    <dbReference type="NCBI Taxonomy" id="330836"/>
    <lineage>
        <taxon>Bacteria</taxon>
        <taxon>Bacillati</taxon>
        <taxon>Actinomycetota</taxon>
        <taxon>Actinomycetes</taxon>
        <taxon>Micrococcales</taxon>
        <taxon>Intrasporangiaceae</taxon>
        <taxon>Nostocoides</taxon>
    </lineage>
</organism>
<dbReference type="EMBL" id="BAAAPO010000042">
    <property type="protein sequence ID" value="GAA1801859.1"/>
    <property type="molecule type" value="Genomic_DNA"/>
</dbReference>
<gene>
    <name evidence="1" type="ORF">GCM10009811_27030</name>
</gene>
<comment type="caution">
    <text evidence="1">The sequence shown here is derived from an EMBL/GenBank/DDBJ whole genome shotgun (WGS) entry which is preliminary data.</text>
</comment>
<protein>
    <submittedName>
        <fullName evidence="1">Uncharacterized protein</fullName>
    </submittedName>
</protein>
<proteinExistence type="predicted"/>
<evidence type="ECO:0000313" key="2">
    <source>
        <dbReference type="Proteomes" id="UP001499938"/>
    </source>
</evidence>
<dbReference type="Proteomes" id="UP001499938">
    <property type="component" value="Unassembled WGS sequence"/>
</dbReference>
<accession>A0ABP4Y8Y2</accession>
<name>A0ABP4Y8Y2_9MICO</name>
<evidence type="ECO:0000313" key="1">
    <source>
        <dbReference type="EMBL" id="GAA1801859.1"/>
    </source>
</evidence>
<reference evidence="2" key="1">
    <citation type="journal article" date="2019" name="Int. J. Syst. Evol. Microbiol.">
        <title>The Global Catalogue of Microorganisms (GCM) 10K type strain sequencing project: providing services to taxonomists for standard genome sequencing and annotation.</title>
        <authorList>
            <consortium name="The Broad Institute Genomics Platform"/>
            <consortium name="The Broad Institute Genome Sequencing Center for Infectious Disease"/>
            <person name="Wu L."/>
            <person name="Ma J."/>
        </authorList>
    </citation>
    <scope>NUCLEOTIDE SEQUENCE [LARGE SCALE GENOMIC DNA]</scope>
    <source>
        <strain evidence="2">JCM 15592</strain>
    </source>
</reference>
<dbReference type="RefSeq" id="WP_344086404.1">
    <property type="nucleotide sequence ID" value="NZ_BAAAPO010000042.1"/>
</dbReference>